<evidence type="ECO:0000256" key="1">
    <source>
        <dbReference type="SAM" id="MobiDB-lite"/>
    </source>
</evidence>
<gene>
    <name evidence="2" type="ORF">LCGC14_1600160</name>
</gene>
<accession>A0A0F9IBP7</accession>
<comment type="caution">
    <text evidence="2">The sequence shown here is derived from an EMBL/GenBank/DDBJ whole genome shotgun (WGS) entry which is preliminary data.</text>
</comment>
<dbReference type="AlphaFoldDB" id="A0A0F9IBP7"/>
<feature type="region of interest" description="Disordered" evidence="1">
    <location>
        <begin position="62"/>
        <end position="83"/>
    </location>
</feature>
<proteinExistence type="predicted"/>
<sequence>MSTSLCPAVDNTAHPIGCTMFDHDCVDDPDLECEWFIGYLHNVLFGDKRVYRVTAAEMPQQNLPFGGADEVGDTWNGPGGRIK</sequence>
<protein>
    <submittedName>
        <fullName evidence="2">Uncharacterized protein</fullName>
    </submittedName>
</protein>
<evidence type="ECO:0000313" key="2">
    <source>
        <dbReference type="EMBL" id="KKM24922.1"/>
    </source>
</evidence>
<reference evidence="2" key="1">
    <citation type="journal article" date="2015" name="Nature">
        <title>Complex archaea that bridge the gap between prokaryotes and eukaryotes.</title>
        <authorList>
            <person name="Spang A."/>
            <person name="Saw J.H."/>
            <person name="Jorgensen S.L."/>
            <person name="Zaremba-Niedzwiedzka K."/>
            <person name="Martijn J."/>
            <person name="Lind A.E."/>
            <person name="van Eijk R."/>
            <person name="Schleper C."/>
            <person name="Guy L."/>
            <person name="Ettema T.J."/>
        </authorList>
    </citation>
    <scope>NUCLEOTIDE SEQUENCE</scope>
</reference>
<organism evidence="2">
    <name type="scientific">marine sediment metagenome</name>
    <dbReference type="NCBI Taxonomy" id="412755"/>
    <lineage>
        <taxon>unclassified sequences</taxon>
        <taxon>metagenomes</taxon>
        <taxon>ecological metagenomes</taxon>
    </lineage>
</organism>
<name>A0A0F9IBP7_9ZZZZ</name>
<dbReference type="EMBL" id="LAZR01012824">
    <property type="protein sequence ID" value="KKM24922.1"/>
    <property type="molecule type" value="Genomic_DNA"/>
</dbReference>